<gene>
    <name evidence="2" type="ORF">G5B50_09555</name>
</gene>
<evidence type="ECO:0000313" key="2">
    <source>
        <dbReference type="EMBL" id="NGL84993.1"/>
    </source>
</evidence>
<dbReference type="RefSeq" id="WP_164337131.1">
    <property type="nucleotide sequence ID" value="NZ_JAAKFZ010000039.1"/>
</dbReference>
<dbReference type="Proteomes" id="UP000479499">
    <property type="component" value="Unassembled WGS sequence"/>
</dbReference>
<protein>
    <recommendedName>
        <fullName evidence="1">Novel STAND NTPase 5 domain-containing protein</fullName>
    </recommendedName>
</protein>
<comment type="caution">
    <text evidence="2">The sequence shown here is derived from an EMBL/GenBank/DDBJ whole genome shotgun (WGS) entry which is preliminary data.</text>
</comment>
<evidence type="ECO:0000313" key="3">
    <source>
        <dbReference type="Proteomes" id="UP000479499"/>
    </source>
</evidence>
<sequence length="1313" mass="155416">MGKRKKHMKRKNTLYELQESRNGGQIALTGFTYQFLYSCYLILSTYDANTFFYLEGIEDIDKITIENEFNNTTHIQLKYSTKKQDASFLKEVLKNYLEAYLINKERKFKLIYDFDVAQGHLSKLFYDQLDSSTHNYWQNIINKIKEENSDWNWVDFSYDDFIGTLSFERKEKSILCDEIEKILIKNYEIMTDNISIFANGVKVFCLEKMEQRGKINRNELDRLITEIKDDISKGSQNPAHRWIRKVAFEISDNQNKDYSYYEGKKPSYDDISMGLPVNRETLENKIESSITENRVTVIKASSGQGKTTLAMKTAYNMRDQYNIYQLLWCNDRKELPNIALYFDMRVKMGEKPLIIIDNLDSQLSEWNALTQLLQEKVSYNYKLIVTTREEDWYNYSGDVSNIKSLQVIKLSLEEKEAHDIYEILCKTGKLHSSITEWKKSYRKIEKNKLLIEYIYLLTHGEMLSERINSQIIKLNSTDSGRLKCEILRKICFADICGIKLSVNKLISSLTEKTSQDYGEILKSMENEFFIRIDGTQKYVEGLHPVRSQHITDKLHEFIEVENTALQVVGIADFVYRAKLFSCFPRLIRNKKSFYLKLTEILWDKNNLSCYVDALRGIFSGSVMQYYFENKQIYDDANEHGGLFLVDMELNPFTRFTEIGETVKTLNQMQEMFPENENIMHLINLRNNANKIELPETDIYRLSSAIYERLKSDEMFKITSDIISYSKIAYWIIKIDHQFNLSNEISLDLLWNNCDGYPIEAIADIMYVCFYGNKSKYTEFVKMNLDDILIYLRNKTESLEIYVNEKNNEIHVNYLLLPSEIYKGNDESVSRLKIICKMLPIFNNYCADAIKPVIDLLSGYEIPDDAHKTIPIRNLVIMFHQEFTSIWSKTVFSNYECDSIFEWLEHWFLIRTDIMSLFSKIILCIHKILEKRALGQLAGEIDYLRTEIEKKLIMEYRYPYEDRPFDEKVSIPEGLSKIKCDFFQSILNFNNQLVGFLNNDEENTRLALINLRKAISFFDKMQEYFTDMHMEHKILIKENQDLCLNEEKIYQEIMDACLYFKEHEPNKYFNKYQIKVWHEKRRKDRLEKATEVFSELLSMYSVNLPKQQYFEDILSYYPIVIKNLDITNETELLKVLYLCTSFYELDYDYLVLLICDDNNRLMPNGLKLSKNFLETLKQIVENEGSSLTTELSSPFPVEVTLQMINSFESKYYVKKVSSMWYDNWERVGELLWALSKSRQLLTKELDKKYLTIVENKYMDGIRDILSEIKPKISNDKYEEIETLCKKVFEGDIFLDREVNKFYNYQEEVFKVVSV</sequence>
<evidence type="ECO:0000259" key="1">
    <source>
        <dbReference type="Pfam" id="PF25199"/>
    </source>
</evidence>
<dbReference type="Pfam" id="PF25199">
    <property type="entry name" value="nSTAND_NTPase5"/>
    <property type="match status" value="1"/>
</dbReference>
<proteinExistence type="predicted"/>
<reference evidence="2 3" key="1">
    <citation type="submission" date="2020-02" db="EMBL/GenBank/DDBJ databases">
        <title>M-like protein SrM is not crucial to the virulence of a novel isolate of Streptococcus equi subsp. ruminatorum from Macaca mulatta.</title>
        <authorList>
            <person name="Guo G."/>
            <person name="Cheng L."/>
            <person name="Zhang W."/>
        </authorList>
    </citation>
    <scope>NUCLEOTIDE SEQUENCE [LARGE SCALE GENOMIC DNA]</scope>
    <source>
        <strain evidence="2 3">FJ1804</strain>
    </source>
</reference>
<dbReference type="EMBL" id="JAAKFZ010000039">
    <property type="protein sequence ID" value="NGL84993.1"/>
    <property type="molecule type" value="Genomic_DNA"/>
</dbReference>
<dbReference type="SUPFAM" id="SSF52540">
    <property type="entry name" value="P-loop containing nucleoside triphosphate hydrolases"/>
    <property type="match status" value="1"/>
</dbReference>
<accession>A0A6M1KSU8</accession>
<dbReference type="InterPro" id="IPR057574">
    <property type="entry name" value="nSTAND_NTPase5_dom"/>
</dbReference>
<feature type="domain" description="Novel STAND NTPase 5" evidence="1">
    <location>
        <begin position="259"/>
        <end position="398"/>
    </location>
</feature>
<dbReference type="InterPro" id="IPR027417">
    <property type="entry name" value="P-loop_NTPase"/>
</dbReference>
<name>A0A6M1KSU8_9STRE</name>
<organism evidence="2 3">
    <name type="scientific">Streptococcus equi subsp. ruminatorum</name>
    <dbReference type="NCBI Taxonomy" id="254358"/>
    <lineage>
        <taxon>Bacteria</taxon>
        <taxon>Bacillati</taxon>
        <taxon>Bacillota</taxon>
        <taxon>Bacilli</taxon>
        <taxon>Lactobacillales</taxon>
        <taxon>Streptococcaceae</taxon>
        <taxon>Streptococcus</taxon>
    </lineage>
</organism>